<dbReference type="CDD" id="cd04471">
    <property type="entry name" value="S1_RNase_R"/>
    <property type="match status" value="1"/>
</dbReference>
<keyword evidence="3" id="KW-0963">Cytoplasm</keyword>
<keyword evidence="7" id="KW-0694">RNA-binding</keyword>
<feature type="non-terminal residue" evidence="9">
    <location>
        <position position="1"/>
    </location>
</feature>
<dbReference type="EC" id="3.1.13.1" evidence="2"/>
<evidence type="ECO:0000256" key="4">
    <source>
        <dbReference type="ARBA" id="ARBA00022722"/>
    </source>
</evidence>
<dbReference type="PANTHER" id="PTHR23355">
    <property type="entry name" value="RIBONUCLEASE"/>
    <property type="match status" value="1"/>
</dbReference>
<dbReference type="NCBIfam" id="TIGR00358">
    <property type="entry name" value="3_prime_RNase"/>
    <property type="match status" value="1"/>
</dbReference>
<dbReference type="InterPro" id="IPR022966">
    <property type="entry name" value="RNase_II/R_CS"/>
</dbReference>
<dbReference type="InterPro" id="IPR012340">
    <property type="entry name" value="NA-bd_OB-fold"/>
</dbReference>
<evidence type="ECO:0000259" key="8">
    <source>
        <dbReference type="PROSITE" id="PS50126"/>
    </source>
</evidence>
<keyword evidence="4" id="KW-0540">Nuclease</keyword>
<dbReference type="GO" id="GO:0005829">
    <property type="term" value="C:cytosol"/>
    <property type="evidence" value="ECO:0007669"/>
    <property type="project" value="TreeGrafter"/>
</dbReference>
<comment type="catalytic activity">
    <reaction evidence="1">
        <text>Exonucleolytic cleavage in the 3'- to 5'-direction to yield nucleoside 5'-phosphates.</text>
        <dbReference type="EC" id="3.1.13.1"/>
    </reaction>
</comment>
<evidence type="ECO:0000313" key="9">
    <source>
        <dbReference type="EMBL" id="SUZ95100.1"/>
    </source>
</evidence>
<reference evidence="9" key="1">
    <citation type="submission" date="2018-05" db="EMBL/GenBank/DDBJ databases">
        <authorList>
            <person name="Lanie J.A."/>
            <person name="Ng W.-L."/>
            <person name="Kazmierczak K.M."/>
            <person name="Andrzejewski T.M."/>
            <person name="Davidsen T.M."/>
            <person name="Wayne K.J."/>
            <person name="Tettelin H."/>
            <person name="Glass J.I."/>
            <person name="Rusch D."/>
            <person name="Podicherti R."/>
            <person name="Tsui H.-C.T."/>
            <person name="Winkler M.E."/>
        </authorList>
    </citation>
    <scope>NUCLEOTIDE SEQUENCE</scope>
</reference>
<name>A0A381RT97_9ZZZZ</name>
<dbReference type="PANTHER" id="PTHR23355:SF9">
    <property type="entry name" value="DIS3-LIKE EXONUCLEASE 2"/>
    <property type="match status" value="1"/>
</dbReference>
<dbReference type="SMART" id="SM00955">
    <property type="entry name" value="RNB"/>
    <property type="match status" value="1"/>
</dbReference>
<evidence type="ECO:0000256" key="7">
    <source>
        <dbReference type="ARBA" id="ARBA00022884"/>
    </source>
</evidence>
<protein>
    <recommendedName>
        <fullName evidence="2">exoribonuclease II</fullName>
        <ecNumber evidence="2">3.1.13.1</ecNumber>
    </recommendedName>
</protein>
<dbReference type="InterPro" id="IPR004476">
    <property type="entry name" value="RNase_II/RNase_R"/>
</dbReference>
<dbReference type="InterPro" id="IPR001900">
    <property type="entry name" value="RNase_II/R"/>
</dbReference>
<dbReference type="InterPro" id="IPR050180">
    <property type="entry name" value="RNR_Ribonuclease"/>
</dbReference>
<dbReference type="GO" id="GO:0008859">
    <property type="term" value="F:exoribonuclease II activity"/>
    <property type="evidence" value="ECO:0007669"/>
    <property type="project" value="UniProtKB-EC"/>
</dbReference>
<dbReference type="Gene3D" id="2.40.50.140">
    <property type="entry name" value="Nucleic acid-binding proteins"/>
    <property type="match status" value="1"/>
</dbReference>
<evidence type="ECO:0000256" key="3">
    <source>
        <dbReference type="ARBA" id="ARBA00022490"/>
    </source>
</evidence>
<evidence type="ECO:0000256" key="2">
    <source>
        <dbReference type="ARBA" id="ARBA00012163"/>
    </source>
</evidence>
<dbReference type="Pfam" id="PF00773">
    <property type="entry name" value="RNB"/>
    <property type="match status" value="1"/>
</dbReference>
<dbReference type="SMART" id="SM00316">
    <property type="entry name" value="S1"/>
    <property type="match status" value="1"/>
</dbReference>
<accession>A0A381RT97</accession>
<dbReference type="NCBIfam" id="TIGR02063">
    <property type="entry name" value="RNase_R"/>
    <property type="match status" value="1"/>
</dbReference>
<dbReference type="PROSITE" id="PS50126">
    <property type="entry name" value="S1"/>
    <property type="match status" value="1"/>
</dbReference>
<organism evidence="9">
    <name type="scientific">marine metagenome</name>
    <dbReference type="NCBI Taxonomy" id="408172"/>
    <lineage>
        <taxon>unclassified sequences</taxon>
        <taxon>metagenomes</taxon>
        <taxon>ecological metagenomes</taxon>
    </lineage>
</organism>
<gene>
    <name evidence="9" type="ORF">METZ01_LOCUS47954</name>
</gene>
<dbReference type="SUPFAM" id="SSF50249">
    <property type="entry name" value="Nucleic acid-binding proteins"/>
    <property type="match status" value="3"/>
</dbReference>
<evidence type="ECO:0000256" key="5">
    <source>
        <dbReference type="ARBA" id="ARBA00022801"/>
    </source>
</evidence>
<keyword evidence="5" id="KW-0378">Hydrolase</keyword>
<dbReference type="InterPro" id="IPR003029">
    <property type="entry name" value="S1_domain"/>
</dbReference>
<dbReference type="Pfam" id="PF17876">
    <property type="entry name" value="CSD2"/>
    <property type="match status" value="1"/>
</dbReference>
<dbReference type="GO" id="GO:0003723">
    <property type="term" value="F:RNA binding"/>
    <property type="evidence" value="ECO:0007669"/>
    <property type="project" value="UniProtKB-KW"/>
</dbReference>
<proteinExistence type="inferred from homology"/>
<evidence type="ECO:0000256" key="1">
    <source>
        <dbReference type="ARBA" id="ARBA00001849"/>
    </source>
</evidence>
<keyword evidence="6" id="KW-0269">Exonuclease</keyword>
<dbReference type="PROSITE" id="PS01175">
    <property type="entry name" value="RIBONUCLEASE_II"/>
    <property type="match status" value="1"/>
</dbReference>
<sequence length="580" mass="66693">RPRGIVIDVLERKTDRFIGTVVHKGKSDWLTITPFTPERKILIQKAKSIDYRDGQIVVADVINWGTSVNPILVKVFKVIGDGADAGNDFHIILEKHGYTVDFPQNVEKSARNCSVNFIKKETPHRRDLRSVQSFTIDPESAQDFDDALSIEETGNGIKLGVHIADVSHFVTRGSPLDLEAFKRGNSVYFSEGVVHMIPETLSGDLCSLKPDEDRLAMTALIDLDKDWNVTRFDVFPSVIRSCFRFTYKRVQEILDEEKTHTLKDKIKQLEKLSKNLFKKRTEMGSIDFDIPEPIFSIGKEGIPHEIRPSERLQSHRIVEECMLLANRLVAERYGIINGKPVPFVYRTHKKPKSEDITSFLLLLKRIGFSLQKKHDPHTSRGMRDILKDVEDSAYKGLIESVALRAMSKANYSVDRRGHFGLAFQHYTHFTSPIRRYPDLLVHRRIKDILEKKIVKTQHLMEFLHSALDQANQMELKALNAEREYIKIKQFRWLNERIGDSFNGIISGVTHFGIFVELEESLAEGLVHIDSFEDDDYSFDEDHYCLRGRKSKKEYRLGDEVVVGVLDVIIERQRANFTIES</sequence>
<dbReference type="InterPro" id="IPR040476">
    <property type="entry name" value="CSD2"/>
</dbReference>
<evidence type="ECO:0000256" key="6">
    <source>
        <dbReference type="ARBA" id="ARBA00022839"/>
    </source>
</evidence>
<dbReference type="Pfam" id="PF00575">
    <property type="entry name" value="S1"/>
    <property type="match status" value="1"/>
</dbReference>
<dbReference type="GO" id="GO:0006402">
    <property type="term" value="P:mRNA catabolic process"/>
    <property type="evidence" value="ECO:0007669"/>
    <property type="project" value="TreeGrafter"/>
</dbReference>
<dbReference type="InterPro" id="IPR011805">
    <property type="entry name" value="RNase_R"/>
</dbReference>
<dbReference type="AlphaFoldDB" id="A0A381RT97"/>
<dbReference type="HAMAP" id="MF_01895">
    <property type="entry name" value="RNase_R"/>
    <property type="match status" value="1"/>
</dbReference>
<dbReference type="EMBL" id="UINC01002294">
    <property type="protein sequence ID" value="SUZ95100.1"/>
    <property type="molecule type" value="Genomic_DNA"/>
</dbReference>
<feature type="domain" description="S1 motif" evidence="8">
    <location>
        <begin position="498"/>
        <end position="579"/>
    </location>
</feature>